<dbReference type="GO" id="GO:0140359">
    <property type="term" value="F:ABC-type transporter activity"/>
    <property type="evidence" value="ECO:0007669"/>
    <property type="project" value="InterPro"/>
</dbReference>
<dbReference type="InterPro" id="IPR034003">
    <property type="entry name" value="ABCG_PDR_2"/>
</dbReference>
<dbReference type="PROSITE" id="PS00211">
    <property type="entry name" value="ABC_TRANSPORTER_1"/>
    <property type="match status" value="1"/>
</dbReference>
<dbReference type="SMART" id="SM00906">
    <property type="entry name" value="Fungal_trans"/>
    <property type="match status" value="1"/>
</dbReference>
<dbReference type="Pfam" id="PF00172">
    <property type="entry name" value="Zn_clus"/>
    <property type="match status" value="1"/>
</dbReference>
<dbReference type="GO" id="GO:0003677">
    <property type="term" value="F:DNA binding"/>
    <property type="evidence" value="ECO:0007669"/>
    <property type="project" value="InterPro"/>
</dbReference>
<dbReference type="Gene3D" id="3.40.50.300">
    <property type="entry name" value="P-loop containing nucleotide triphosphate hydrolases"/>
    <property type="match status" value="2"/>
</dbReference>
<dbReference type="InterPro" id="IPR010929">
    <property type="entry name" value="PDR_CDR_ABC"/>
</dbReference>
<dbReference type="SMART" id="SM00066">
    <property type="entry name" value="GAL4"/>
    <property type="match status" value="1"/>
</dbReference>
<evidence type="ECO:0000259" key="14">
    <source>
        <dbReference type="PROSITE" id="PS50048"/>
    </source>
</evidence>
<dbReference type="InterPro" id="IPR007219">
    <property type="entry name" value="XnlR_reg_dom"/>
</dbReference>
<feature type="transmembrane region" description="Helical" evidence="12">
    <location>
        <begin position="1720"/>
        <end position="1741"/>
    </location>
</feature>
<feature type="transmembrane region" description="Helical" evidence="12">
    <location>
        <begin position="1498"/>
        <end position="1517"/>
    </location>
</feature>
<dbReference type="GO" id="GO:0008199">
    <property type="term" value="F:ferric iron binding"/>
    <property type="evidence" value="ECO:0007669"/>
    <property type="project" value="InterPro"/>
</dbReference>
<dbReference type="InterPro" id="IPR003593">
    <property type="entry name" value="AAA+_ATPase"/>
</dbReference>
<dbReference type="CDD" id="cd03457">
    <property type="entry name" value="intradiol_dioxygenase_like"/>
    <property type="match status" value="1"/>
</dbReference>
<evidence type="ECO:0000256" key="1">
    <source>
        <dbReference type="ARBA" id="ARBA00004141"/>
    </source>
</evidence>
<feature type="region of interest" description="Disordered" evidence="11">
    <location>
        <begin position="316"/>
        <end position="377"/>
    </location>
</feature>
<evidence type="ECO:0000256" key="4">
    <source>
        <dbReference type="ARBA" id="ARBA00022692"/>
    </source>
</evidence>
<dbReference type="Gene3D" id="2.60.130.10">
    <property type="entry name" value="Aromatic compound dioxygenase"/>
    <property type="match status" value="1"/>
</dbReference>
<sequence>MKLQSLISTGLLASFTLAHMELAPGILKRHADLSKRCANAGSQFKQRRFAKRHEAAAALERRSGNSSYTIVTEAPFYDDLQNNTCVLAPDVTAGPYYWPRSETLRQDMTEDQVGVPLVLDVGVLDMATCEPLPNALVAFWHCNATGSYSSFTGRDPNTDFRELLESLNVTDFEIGTTDLHTDDTTWLRGMWPTNDEGILEMKTVFPGFYIQRAIHIHAQVFTDWVLHSNGTVKTGNTNSIGQLYFNETVSQEIMALEPYVSHTEIDRTTNDVDSVYSEGFANGYNPVIDIVPLDGVDIKNGMVGYITIGIDTENSPSLSGSGGSGGGQGQNGTAPPSPEDMMPSSLEAQQANDGQAQMLASPTPPVSSSAGAAPVDGGAASITRIARACERCRRRKIRCEGTQPCSGCFHHQESCVYRPGPPRFRSRFRPLPNDVHRTPSPSAPSNSLSTRQDTVGNAEFERWHSQLQTGIGVSHSETSFQFYGPSSHPAFVQRAYERLNRHHHTATNGAHDNDPVPSGIRAWGLERFFFSMPEVEEVSSASRLGAFIPRQLGDQFLRNYFKVVHPQMPILSYAEVMAQWAQMWELPAKPIMPRGEDIVLTVLAIGARVCPVMGEDGLRLADHWARHFSQAVDIPMNAMREPSLQLVHLLLLKAMHAQHELRPNDTYFYLGCASRTCIALGFNRSAVIQGAGVNHERYGLAFWMTYIMERASALMVGRPSSLRDDDIDTPYPRDPSRSSLTDNIDNIPPCGLITDWSFVRLMGRFGKIADCILSGIYSTQKVSDARDLLMEANMHGCDKALETFSQDLPTFLDFNRSEAPIGNDWQEIQRLHMGIAYHIMRILVHRPALVFSTFFSSVAEAQTHVPTSIRLQTSIGILTTSAKQIIRLAHESLSTRQPDARSDGSLAVYIVAACVSLLYEVLDPATTPAHAKETFSSVETAIQCLDGMKHLGPSTGKALSADIMRMAKDVLFWSAGFGVNDTGNEFMTEFPWLDVPSTDPIPNQASVPIGEQDTATQGIRTWSFLPQINGLCRFLRPSAERSIPFHHNLPSLRGDKSISPADMDSLPLYRTEGRKLGVMFENVTIMGSPRAQRQVDDTGYLLLRAFMWPLEKVRQFAGNRRAAPTHVIKDLTGVLFPGETVLVLGNPGAGCSTTLKIIANHRQEFSKVEGNVCYASIPSEDLPAEFRSEIVYNGEEDIHIPHLKVRDTMDFALPLRKPAASEQPDSDFSAHMTDRILQSLGIEKTSNTIVGNAFVRGVSGGERKRVSLAEVLAANPSIVSWDNPIRGLDSSSAFDFLYMLKQISDAVGMTNAVSLYQASDSMYRHCFDKVLLLYEGHMIFFGPVSEAKAYFEKLGFQHVHRQTMPEFLTAITSPNERRIRPDYSGPTYLDPESLAAVFRSSEVYAQNLEQIARYKETVGKTATAAALRYEVSRTVDKHRFFKTTTSSLRKQVSVSMQRYFRLLWSNRLSFYTILALCVVNALLCGAAFYDVPATSTGSYVRSCAVFFPIIYFFLNALTEVKATVEARDILLKQQQLGMMHPVAYVVTEALGAVPTAILQTLLFSVLYYFLVGLSKTASQFWTFEILLLVFYCSCSAMFRMLGAWAPNASLAFLMSGCATPLTLAWAGYAPPWPTMLRWGSWIRRISPSPYALEALMANEFEGLQLHCEPDELVPSGPSFRQLEHQGCPLPGAAPGTTSTPGSVYLREVYEYEQGHLWRNLGIMIAMWIIYTVLASIGLTIMTRSKGSASGHVFKAGAEAVIAGTRPQRGDVDVEKQQTPGQRGPDPATESDGGKTLATDEPQPRALGSSVFTFEDVSYTVTVDGKPKRLLNAVNGYVANGQLTALMGASGAGKTTLLDVLSQRKSQGVVEGRMQLNSRDISPAFSRSCGFCMQQDIHEPLSTVREALQFSASLRQPAHVSDADKMEYVEHILGLLELETIADAIVGEAGDGKLSVEERKRVTIGVELAARPLALLFLDEPTSGLDSQAAYSIVSFLRRIAAEGIPIVCTIHQPSGVIFDMFDHVLLLAPGGNTVYFGETGDGSEKLAEYFGRYGCTVTDDDNPAEVVISAVNATPAKHDWVRTWNESSEAARLRQRITELKQHSESLAFAGEEIPRQTAFAQPLGKQIYAVTARHARTVWRHGPYNLSRFAKSVFYSIVISFSFYQAKTDIISLQNRAVGTLLITWIIPVVAADYHAVWFDRWSIFEGRERSGIYDYKALLVALIAVEIPWNIALWTLVFLCHYWTVGFTAATASAGFTYFCYLVLSLFCIGFCFLMPSLFVNRTLAGYANSLFWVLLMMFSGMLQPHAGMNDVFRPWLFWADPMRYFLGAVVSTAMDGVEVDCAPRDLAHFVPPSGRTCYQYAADFLATSPGYLVNPNGTETCDFCKYSTGSDYLDTLDYSYSDRWRDWAVLVGWCLANFLLIWFVTWLTRIKHRWA</sequence>
<reference evidence="17" key="2">
    <citation type="journal article" date="2019" name="Mol. Plant Microbe Interact.">
        <title>Genome sequence resources for four phytopathogenic fungi from the Colletotrichum orbiculare species complex.</title>
        <authorList>
            <person name="Gan P."/>
            <person name="Tsushima A."/>
            <person name="Narusaka M."/>
            <person name="Narusaka Y."/>
            <person name="Takano Y."/>
            <person name="Kubo Y."/>
            <person name="Shirasu K."/>
        </authorList>
    </citation>
    <scope>GENOME REANNOTATION</scope>
    <source>
        <strain evidence="17">104-T / ATCC 96160 / CBS 514.97 / LARS 414 / MAFF 240422</strain>
    </source>
</reference>
<evidence type="ECO:0000256" key="11">
    <source>
        <dbReference type="SAM" id="MobiDB-lite"/>
    </source>
</evidence>
<feature type="transmembrane region" description="Helical" evidence="12">
    <location>
        <begin position="1468"/>
        <end position="1492"/>
    </location>
</feature>
<keyword evidence="10" id="KW-0539">Nucleus</keyword>
<keyword evidence="7" id="KW-0067">ATP-binding</keyword>
<keyword evidence="3" id="KW-0813">Transport</keyword>
<keyword evidence="17" id="KW-1185">Reference proteome</keyword>
<dbReference type="GO" id="GO:0005524">
    <property type="term" value="F:ATP binding"/>
    <property type="evidence" value="ECO:0007669"/>
    <property type="project" value="UniProtKB-KW"/>
</dbReference>
<protein>
    <submittedName>
        <fullName evidence="16">ABC transporter G family member 14</fullName>
    </submittedName>
</protein>
<dbReference type="InterPro" id="IPR000627">
    <property type="entry name" value="Intradiol_dOase_C"/>
</dbReference>
<keyword evidence="8 12" id="KW-1133">Transmembrane helix</keyword>
<dbReference type="SUPFAM" id="SSF49482">
    <property type="entry name" value="Aromatic compound dioxygenase"/>
    <property type="match status" value="1"/>
</dbReference>
<proteinExistence type="inferred from homology"/>
<keyword evidence="13" id="KW-0732">Signal</keyword>
<dbReference type="Pfam" id="PF04082">
    <property type="entry name" value="Fungal_trans"/>
    <property type="match status" value="1"/>
</dbReference>
<comment type="caution">
    <text evidence="16">The sequence shown here is derived from an EMBL/GenBank/DDBJ whole genome shotgun (WGS) entry which is preliminary data.</text>
</comment>
<feature type="transmembrane region" description="Helical" evidence="12">
    <location>
        <begin position="2258"/>
        <end position="2281"/>
    </location>
</feature>
<dbReference type="InterPro" id="IPR003439">
    <property type="entry name" value="ABC_transporter-like_ATP-bd"/>
</dbReference>
<comment type="subcellular location">
    <subcellularLocation>
        <location evidence="1">Membrane</location>
        <topology evidence="1">Multi-pass membrane protein</topology>
    </subcellularLocation>
</comment>
<keyword evidence="4 12" id="KW-0812">Transmembrane</keyword>
<evidence type="ECO:0000256" key="10">
    <source>
        <dbReference type="ARBA" id="ARBA00023242"/>
    </source>
</evidence>
<dbReference type="CDD" id="cd12148">
    <property type="entry name" value="fungal_TF_MHR"/>
    <property type="match status" value="1"/>
</dbReference>
<evidence type="ECO:0000256" key="13">
    <source>
        <dbReference type="SAM" id="SignalP"/>
    </source>
</evidence>
<dbReference type="Pfam" id="PF01061">
    <property type="entry name" value="ABC2_membrane"/>
    <property type="match status" value="2"/>
</dbReference>
<dbReference type="SMART" id="SM00382">
    <property type="entry name" value="AAA"/>
    <property type="match status" value="2"/>
</dbReference>
<evidence type="ECO:0000313" key="16">
    <source>
        <dbReference type="EMBL" id="TDZ20771.1"/>
    </source>
</evidence>
<reference evidence="17" key="1">
    <citation type="journal article" date="2013" name="New Phytol.">
        <title>Comparative genomic and transcriptomic analyses reveal the hemibiotrophic stage shift of Colletotrichum fungi.</title>
        <authorList>
            <person name="Gan P."/>
            <person name="Ikeda K."/>
            <person name="Irieda H."/>
            <person name="Narusaka M."/>
            <person name="O'Connell R.J."/>
            <person name="Narusaka Y."/>
            <person name="Takano Y."/>
            <person name="Kubo Y."/>
            <person name="Shirasu K."/>
        </authorList>
    </citation>
    <scope>NUCLEOTIDE SEQUENCE [LARGE SCALE GENOMIC DNA]</scope>
    <source>
        <strain evidence="17">104-T / ATCC 96160 / CBS 514.97 / LARS 414 / MAFF 240422</strain>
    </source>
</reference>
<feature type="transmembrane region" description="Helical" evidence="12">
    <location>
        <begin position="2179"/>
        <end position="2198"/>
    </location>
</feature>
<feature type="compositionally biased region" description="Gly residues" evidence="11">
    <location>
        <begin position="320"/>
        <end position="330"/>
    </location>
</feature>
<gene>
    <name evidence="16" type="primary">abcG14</name>
    <name evidence="16" type="ORF">Cob_v006291</name>
</gene>
<feature type="transmembrane region" description="Helical" evidence="12">
    <location>
        <begin position="2293"/>
        <end position="2311"/>
    </location>
</feature>
<dbReference type="Pfam" id="PF19055">
    <property type="entry name" value="ABC2_membrane_7"/>
    <property type="match status" value="1"/>
</dbReference>
<dbReference type="EMBL" id="AMCV02000016">
    <property type="protein sequence ID" value="TDZ20771.1"/>
    <property type="molecule type" value="Genomic_DNA"/>
</dbReference>
<evidence type="ECO:0000256" key="7">
    <source>
        <dbReference type="ARBA" id="ARBA00022840"/>
    </source>
</evidence>
<dbReference type="Gene3D" id="4.10.240.10">
    <property type="entry name" value="Zn(2)-C6 fungal-type DNA-binding domain"/>
    <property type="match status" value="1"/>
</dbReference>
<evidence type="ECO:0000256" key="12">
    <source>
        <dbReference type="SAM" id="Phobius"/>
    </source>
</evidence>
<feature type="domain" description="ABC transporter" evidence="15">
    <location>
        <begin position="1811"/>
        <end position="2054"/>
    </location>
</feature>
<name>A0A484FST3_COLOR</name>
<dbReference type="OrthoDB" id="245989at2759"/>
<dbReference type="PANTHER" id="PTHR19241">
    <property type="entry name" value="ATP-BINDING CASSETTE TRANSPORTER"/>
    <property type="match status" value="1"/>
</dbReference>
<dbReference type="Pfam" id="PF06422">
    <property type="entry name" value="PDR_CDR"/>
    <property type="match status" value="1"/>
</dbReference>
<dbReference type="PROSITE" id="PS50048">
    <property type="entry name" value="ZN2_CY6_FUNGAL_2"/>
    <property type="match status" value="1"/>
</dbReference>
<evidence type="ECO:0000256" key="8">
    <source>
        <dbReference type="ARBA" id="ARBA00022989"/>
    </source>
</evidence>
<dbReference type="CDD" id="cd03232">
    <property type="entry name" value="ABCG_PDR_domain2"/>
    <property type="match status" value="1"/>
</dbReference>
<organism evidence="16 17">
    <name type="scientific">Colletotrichum orbiculare (strain 104-T / ATCC 96160 / CBS 514.97 / LARS 414 / MAFF 240422)</name>
    <name type="common">Cucumber anthracnose fungus</name>
    <name type="synonym">Colletotrichum lagenarium</name>
    <dbReference type="NCBI Taxonomy" id="1213857"/>
    <lineage>
        <taxon>Eukaryota</taxon>
        <taxon>Fungi</taxon>
        <taxon>Dikarya</taxon>
        <taxon>Ascomycota</taxon>
        <taxon>Pezizomycotina</taxon>
        <taxon>Sordariomycetes</taxon>
        <taxon>Hypocreomycetidae</taxon>
        <taxon>Glomerellales</taxon>
        <taxon>Glomerellaceae</taxon>
        <taxon>Colletotrichum</taxon>
        <taxon>Colletotrichum orbiculare species complex</taxon>
    </lineage>
</organism>
<feature type="transmembrane region" description="Helical" evidence="12">
    <location>
        <begin position="1580"/>
        <end position="1598"/>
    </location>
</feature>
<feature type="transmembrane region" description="Helical" evidence="12">
    <location>
        <begin position="1542"/>
        <end position="1568"/>
    </location>
</feature>
<dbReference type="InterPro" id="IPR034001">
    <property type="entry name" value="ABCG_PDR_1"/>
</dbReference>
<evidence type="ECO:0000256" key="2">
    <source>
        <dbReference type="ARBA" id="ARBA00006012"/>
    </source>
</evidence>
<evidence type="ECO:0000256" key="9">
    <source>
        <dbReference type="ARBA" id="ARBA00023136"/>
    </source>
</evidence>
<feature type="transmembrane region" description="Helical" evidence="12">
    <location>
        <begin position="2410"/>
        <end position="2430"/>
    </location>
</feature>
<dbReference type="FunFam" id="3.40.50.300:FF:000054">
    <property type="entry name" value="ABC multidrug transporter atrF"/>
    <property type="match status" value="1"/>
</dbReference>
<dbReference type="PROSITE" id="PS50893">
    <property type="entry name" value="ABC_TRANSPORTER_2"/>
    <property type="match status" value="2"/>
</dbReference>
<dbReference type="InterPro" id="IPR036864">
    <property type="entry name" value="Zn2-C6_fun-type_DNA-bd_sf"/>
</dbReference>
<evidence type="ECO:0000256" key="3">
    <source>
        <dbReference type="ARBA" id="ARBA00022448"/>
    </source>
</evidence>
<dbReference type="InterPro" id="IPR017871">
    <property type="entry name" value="ABC_transporter-like_CS"/>
</dbReference>
<feature type="region of interest" description="Disordered" evidence="11">
    <location>
        <begin position="1764"/>
        <end position="1803"/>
    </location>
</feature>
<dbReference type="InterPro" id="IPR043926">
    <property type="entry name" value="ABCG_dom"/>
</dbReference>
<feature type="compositionally biased region" description="Polar residues" evidence="11">
    <location>
        <begin position="346"/>
        <end position="370"/>
    </location>
</feature>
<dbReference type="STRING" id="1213857.A0A484FST3"/>
<evidence type="ECO:0000313" key="17">
    <source>
        <dbReference type="Proteomes" id="UP000014480"/>
    </source>
</evidence>
<evidence type="ECO:0000259" key="15">
    <source>
        <dbReference type="PROSITE" id="PS50893"/>
    </source>
</evidence>
<dbReference type="Proteomes" id="UP000014480">
    <property type="component" value="Unassembled WGS sequence"/>
</dbReference>
<feature type="signal peptide" evidence="13">
    <location>
        <begin position="1"/>
        <end position="18"/>
    </location>
</feature>
<dbReference type="InterPro" id="IPR013525">
    <property type="entry name" value="ABC2_TM"/>
</dbReference>
<dbReference type="GO" id="GO:0006351">
    <property type="term" value="P:DNA-templated transcription"/>
    <property type="evidence" value="ECO:0007669"/>
    <property type="project" value="InterPro"/>
</dbReference>
<dbReference type="Pfam" id="PF00775">
    <property type="entry name" value="Dioxygenase_C"/>
    <property type="match status" value="1"/>
</dbReference>
<keyword evidence="6" id="KW-0547">Nucleotide-binding</keyword>
<evidence type="ECO:0000256" key="6">
    <source>
        <dbReference type="ARBA" id="ARBA00022741"/>
    </source>
</evidence>
<dbReference type="GO" id="GO:0008270">
    <property type="term" value="F:zinc ion binding"/>
    <property type="evidence" value="ECO:0007669"/>
    <property type="project" value="InterPro"/>
</dbReference>
<dbReference type="GO" id="GO:0000981">
    <property type="term" value="F:DNA-binding transcription factor activity, RNA polymerase II-specific"/>
    <property type="evidence" value="ECO:0007669"/>
    <property type="project" value="InterPro"/>
</dbReference>
<feature type="domain" description="ABC transporter" evidence="15">
    <location>
        <begin position="1113"/>
        <end position="1360"/>
    </location>
</feature>
<dbReference type="InterPro" id="IPR001138">
    <property type="entry name" value="Zn2Cys6_DnaBD"/>
</dbReference>
<feature type="domain" description="Zn(2)-C6 fungal-type" evidence="14">
    <location>
        <begin position="388"/>
        <end position="417"/>
    </location>
</feature>
<evidence type="ECO:0000256" key="5">
    <source>
        <dbReference type="ARBA" id="ARBA00022723"/>
    </source>
</evidence>
<feature type="transmembrane region" description="Helical" evidence="12">
    <location>
        <begin position="1610"/>
        <end position="1628"/>
    </location>
</feature>
<dbReference type="GO" id="GO:0016020">
    <property type="term" value="C:membrane"/>
    <property type="evidence" value="ECO:0007669"/>
    <property type="project" value="UniProtKB-SubCell"/>
</dbReference>
<dbReference type="InterPro" id="IPR015889">
    <property type="entry name" value="Intradiol_dOase_core"/>
</dbReference>
<dbReference type="InterPro" id="IPR027417">
    <property type="entry name" value="P-loop_NTPase"/>
</dbReference>
<dbReference type="SUPFAM" id="SSF57701">
    <property type="entry name" value="Zn2/Cys6 DNA-binding domain"/>
    <property type="match status" value="1"/>
</dbReference>
<accession>A0A484FST3</accession>
<dbReference type="GO" id="GO:0016887">
    <property type="term" value="F:ATP hydrolysis activity"/>
    <property type="evidence" value="ECO:0007669"/>
    <property type="project" value="InterPro"/>
</dbReference>
<keyword evidence="5" id="KW-0479">Metal-binding</keyword>
<dbReference type="GO" id="GO:0016702">
    <property type="term" value="F:oxidoreductase activity, acting on single donors with incorporation of molecular oxygen, incorporation of two atoms of oxygen"/>
    <property type="evidence" value="ECO:0007669"/>
    <property type="project" value="InterPro"/>
</dbReference>
<feature type="transmembrane region" description="Helical" evidence="12">
    <location>
        <begin position="2219"/>
        <end position="2246"/>
    </location>
</feature>
<dbReference type="CDD" id="cd03233">
    <property type="entry name" value="ABCG_PDR_domain1"/>
    <property type="match status" value="1"/>
</dbReference>
<dbReference type="Pfam" id="PF00005">
    <property type="entry name" value="ABC_tran"/>
    <property type="match status" value="2"/>
</dbReference>
<dbReference type="SUPFAM" id="SSF52540">
    <property type="entry name" value="P-loop containing nucleoside triphosphate hydrolases"/>
    <property type="match status" value="2"/>
</dbReference>
<feature type="chain" id="PRO_5019740777" evidence="13">
    <location>
        <begin position="19"/>
        <end position="2438"/>
    </location>
</feature>
<dbReference type="PROSITE" id="PS00463">
    <property type="entry name" value="ZN2_CY6_FUNGAL_1"/>
    <property type="match status" value="1"/>
</dbReference>
<comment type="similarity">
    <text evidence="2">Belongs to the ABC transporter superfamily. ABCG family. PDR (TC 3.A.1.205) subfamily.</text>
</comment>
<keyword evidence="9 12" id="KW-0472">Membrane</keyword>